<feature type="transmembrane region" description="Helical" evidence="17">
    <location>
        <begin position="353"/>
        <end position="374"/>
    </location>
</feature>
<evidence type="ECO:0000256" key="10">
    <source>
        <dbReference type="ARBA" id="ARBA00033270"/>
    </source>
</evidence>
<feature type="transmembrane region" description="Helical" evidence="17">
    <location>
        <begin position="320"/>
        <end position="341"/>
    </location>
</feature>
<dbReference type="RefSeq" id="WP_091314567.1">
    <property type="nucleotide sequence ID" value="NZ_CBCSJU010000003.1"/>
</dbReference>
<dbReference type="Pfam" id="PF01098">
    <property type="entry name" value="FTSW_RODA_SPOVE"/>
    <property type="match status" value="1"/>
</dbReference>
<organism evidence="18 19">
    <name type="scientific">Flavobacterium terrigena</name>
    <dbReference type="NCBI Taxonomy" id="402734"/>
    <lineage>
        <taxon>Bacteria</taxon>
        <taxon>Pseudomonadati</taxon>
        <taxon>Bacteroidota</taxon>
        <taxon>Flavobacteriia</taxon>
        <taxon>Flavobacteriales</taxon>
        <taxon>Flavobacteriaceae</taxon>
        <taxon>Flavobacterium</taxon>
    </lineage>
</organism>
<name>A0A1H6WTU2_9FLAO</name>
<keyword evidence="8 17" id="KW-0472">Membrane</keyword>
<evidence type="ECO:0000313" key="18">
    <source>
        <dbReference type="EMBL" id="SEJ20341.1"/>
    </source>
</evidence>
<evidence type="ECO:0000313" key="19">
    <source>
        <dbReference type="Proteomes" id="UP000199702"/>
    </source>
</evidence>
<feature type="transmembrane region" description="Helical" evidence="17">
    <location>
        <begin position="49"/>
        <end position="67"/>
    </location>
</feature>
<dbReference type="EC" id="2.4.99.28" evidence="14"/>
<protein>
    <recommendedName>
        <fullName evidence="12">Probable peptidoglycan glycosyltransferase FtsW</fullName>
        <ecNumber evidence="14">2.4.99.28</ecNumber>
    </recommendedName>
    <alternativeName>
        <fullName evidence="13">Cell division protein FtsW</fullName>
    </alternativeName>
    <alternativeName>
        <fullName evidence="10">Cell wall polymerase</fullName>
    </alternativeName>
    <alternativeName>
        <fullName evidence="9">Peptidoglycan polymerase</fullName>
    </alternativeName>
</protein>
<dbReference type="GO" id="GO:0032153">
    <property type="term" value="C:cell division site"/>
    <property type="evidence" value="ECO:0007669"/>
    <property type="project" value="TreeGrafter"/>
</dbReference>
<evidence type="ECO:0000256" key="15">
    <source>
        <dbReference type="ARBA" id="ARBA00049902"/>
    </source>
</evidence>
<reference evidence="19" key="1">
    <citation type="submission" date="2016-10" db="EMBL/GenBank/DDBJ databases">
        <authorList>
            <person name="Varghese N."/>
            <person name="Submissions S."/>
        </authorList>
    </citation>
    <scope>NUCLEOTIDE SEQUENCE [LARGE SCALE GENOMIC DNA]</scope>
    <source>
        <strain evidence="19">DSM 17934</strain>
    </source>
</reference>
<evidence type="ECO:0000256" key="8">
    <source>
        <dbReference type="ARBA" id="ARBA00023136"/>
    </source>
</evidence>
<evidence type="ECO:0000256" key="7">
    <source>
        <dbReference type="ARBA" id="ARBA00022989"/>
    </source>
</evidence>
<feature type="transmembrane region" description="Helical" evidence="17">
    <location>
        <begin position="192"/>
        <end position="211"/>
    </location>
</feature>
<evidence type="ECO:0000256" key="12">
    <source>
        <dbReference type="ARBA" id="ARBA00041185"/>
    </source>
</evidence>
<comment type="similarity">
    <text evidence="11">Belongs to the SEDS family. FtsW subfamily.</text>
</comment>
<gene>
    <name evidence="18" type="ORF">SAMN05660918_2633</name>
</gene>
<evidence type="ECO:0000256" key="6">
    <source>
        <dbReference type="ARBA" id="ARBA00022984"/>
    </source>
</evidence>
<evidence type="ECO:0000256" key="2">
    <source>
        <dbReference type="ARBA" id="ARBA00022676"/>
    </source>
</evidence>
<keyword evidence="2" id="KW-0328">Glycosyltransferase</keyword>
<dbReference type="GO" id="GO:0008360">
    <property type="term" value="P:regulation of cell shape"/>
    <property type="evidence" value="ECO:0007669"/>
    <property type="project" value="UniProtKB-KW"/>
</dbReference>
<sequence length="460" mass="51335">MNKLKYLKGDKTIWAVIFLLALASFLPVYSAATNLVYTVGNGTGSTFKLLLKHLTHLSIGMVIVYFVHKLPFERFKKYSIFAIWLIIPALLFTLLQGKTIGGANASRWLTIPFVNLSFQPSTLAFTVLMVYVARTLTKLNEGTYTFQDSFVKIWIPVGAVLVCVLPSNFSTTALMFAMVCMLLFIGQYPLKYLAIILASGFAFLALFFLLAKAFPEKKAFSRVNTWVSRIENFTTDKPDEDKYQIENAKIAIAVGKINGVGPGKSIQKNFLPQSSSDFIFAIIIEEYGLIGGYLLVFFYMLLFFRFLIRANKTTNMFGKLLIIGLGFPIIIQALINMGVAVELLPVTGQPLPLISSGGTSVWMTCLSLGIILSVTKREDEIAADLKDLQDREAALQRIIEREVSVMNAEHATESISEEEQKVNDMKYSIRESLKQENELDNEGDSLVNGQNPMNAVLNKK</sequence>
<dbReference type="PANTHER" id="PTHR30474">
    <property type="entry name" value="CELL CYCLE PROTEIN"/>
    <property type="match status" value="1"/>
</dbReference>
<feature type="transmembrane region" description="Helical" evidence="17">
    <location>
        <begin position="12"/>
        <end position="37"/>
    </location>
</feature>
<evidence type="ECO:0000256" key="17">
    <source>
        <dbReference type="SAM" id="Phobius"/>
    </source>
</evidence>
<feature type="transmembrane region" description="Helical" evidence="17">
    <location>
        <begin position="109"/>
        <end position="133"/>
    </location>
</feature>
<proteinExistence type="inferred from homology"/>
<keyword evidence="18" id="KW-0131">Cell cycle</keyword>
<evidence type="ECO:0000256" key="11">
    <source>
        <dbReference type="ARBA" id="ARBA00038053"/>
    </source>
</evidence>
<dbReference type="AlphaFoldDB" id="A0A1H6WTU2"/>
<evidence type="ECO:0000256" key="13">
    <source>
        <dbReference type="ARBA" id="ARBA00041418"/>
    </source>
</evidence>
<evidence type="ECO:0000256" key="16">
    <source>
        <dbReference type="SAM" id="MobiDB-lite"/>
    </source>
</evidence>
<feature type="region of interest" description="Disordered" evidence="16">
    <location>
        <begin position="435"/>
        <end position="460"/>
    </location>
</feature>
<evidence type="ECO:0000256" key="1">
    <source>
        <dbReference type="ARBA" id="ARBA00004141"/>
    </source>
</evidence>
<evidence type="ECO:0000256" key="9">
    <source>
        <dbReference type="ARBA" id="ARBA00032370"/>
    </source>
</evidence>
<comment type="catalytic activity">
    <reaction evidence="15">
        <text>[GlcNAc-(1-&gt;4)-Mur2Ac(oyl-L-Ala-gamma-D-Glu-L-Lys-D-Ala-D-Ala)](n)-di-trans,octa-cis-undecaprenyl diphosphate + beta-D-GlcNAc-(1-&gt;4)-Mur2Ac(oyl-L-Ala-gamma-D-Glu-L-Lys-D-Ala-D-Ala)-di-trans,octa-cis-undecaprenyl diphosphate = [GlcNAc-(1-&gt;4)-Mur2Ac(oyl-L-Ala-gamma-D-Glu-L-Lys-D-Ala-D-Ala)](n+1)-di-trans,octa-cis-undecaprenyl diphosphate + di-trans,octa-cis-undecaprenyl diphosphate + H(+)</text>
        <dbReference type="Rhea" id="RHEA:23708"/>
        <dbReference type="Rhea" id="RHEA-COMP:9602"/>
        <dbReference type="Rhea" id="RHEA-COMP:9603"/>
        <dbReference type="ChEBI" id="CHEBI:15378"/>
        <dbReference type="ChEBI" id="CHEBI:58405"/>
        <dbReference type="ChEBI" id="CHEBI:60033"/>
        <dbReference type="ChEBI" id="CHEBI:78435"/>
        <dbReference type="EC" id="2.4.99.28"/>
    </reaction>
</comment>
<keyword evidence="4 17" id="KW-0812">Transmembrane</keyword>
<accession>A0A1H6WTU2</accession>
<evidence type="ECO:0000256" key="14">
    <source>
        <dbReference type="ARBA" id="ARBA00044770"/>
    </source>
</evidence>
<dbReference type="GO" id="GO:0005886">
    <property type="term" value="C:plasma membrane"/>
    <property type="evidence" value="ECO:0007669"/>
    <property type="project" value="TreeGrafter"/>
</dbReference>
<keyword evidence="3" id="KW-0808">Transferase</keyword>
<evidence type="ECO:0000256" key="3">
    <source>
        <dbReference type="ARBA" id="ARBA00022679"/>
    </source>
</evidence>
<dbReference type="Proteomes" id="UP000199702">
    <property type="component" value="Unassembled WGS sequence"/>
</dbReference>
<dbReference type="EMBL" id="FNYA01000007">
    <property type="protein sequence ID" value="SEJ20341.1"/>
    <property type="molecule type" value="Genomic_DNA"/>
</dbReference>
<dbReference type="PANTHER" id="PTHR30474:SF2">
    <property type="entry name" value="PEPTIDOGLYCAN GLYCOSYLTRANSFERASE FTSW-RELATED"/>
    <property type="match status" value="1"/>
</dbReference>
<dbReference type="InterPro" id="IPR001182">
    <property type="entry name" value="FtsW/RodA"/>
</dbReference>
<comment type="subcellular location">
    <subcellularLocation>
        <location evidence="1">Membrane</location>
        <topology evidence="1">Multi-pass membrane protein</topology>
    </subcellularLocation>
</comment>
<dbReference type="OrthoDB" id="9812661at2"/>
<feature type="transmembrane region" description="Helical" evidence="17">
    <location>
        <begin position="278"/>
        <end position="308"/>
    </location>
</feature>
<keyword evidence="18" id="KW-0132">Cell division</keyword>
<dbReference type="GO" id="GO:0051301">
    <property type="term" value="P:cell division"/>
    <property type="evidence" value="ECO:0007669"/>
    <property type="project" value="UniProtKB-KW"/>
</dbReference>
<feature type="transmembrane region" description="Helical" evidence="17">
    <location>
        <begin position="79"/>
        <end position="97"/>
    </location>
</feature>
<evidence type="ECO:0000256" key="5">
    <source>
        <dbReference type="ARBA" id="ARBA00022960"/>
    </source>
</evidence>
<keyword evidence="7 17" id="KW-1133">Transmembrane helix</keyword>
<feature type="transmembrane region" description="Helical" evidence="17">
    <location>
        <begin position="153"/>
        <end position="185"/>
    </location>
</feature>
<dbReference type="GO" id="GO:0009252">
    <property type="term" value="P:peptidoglycan biosynthetic process"/>
    <property type="evidence" value="ECO:0007669"/>
    <property type="project" value="UniProtKB-KW"/>
</dbReference>
<evidence type="ECO:0000256" key="4">
    <source>
        <dbReference type="ARBA" id="ARBA00022692"/>
    </source>
</evidence>
<dbReference type="GO" id="GO:0015648">
    <property type="term" value="F:lipid-linked peptidoglycan transporter activity"/>
    <property type="evidence" value="ECO:0007669"/>
    <property type="project" value="TreeGrafter"/>
</dbReference>
<keyword evidence="19" id="KW-1185">Reference proteome</keyword>
<dbReference type="STRING" id="402734.SAMN05660918_2633"/>
<keyword evidence="5" id="KW-0133">Cell shape</keyword>
<dbReference type="GO" id="GO:0008955">
    <property type="term" value="F:peptidoglycan glycosyltransferase activity"/>
    <property type="evidence" value="ECO:0007669"/>
    <property type="project" value="UniProtKB-EC"/>
</dbReference>
<keyword evidence="6" id="KW-0573">Peptidoglycan synthesis</keyword>